<feature type="non-terminal residue" evidence="2">
    <location>
        <position position="1"/>
    </location>
</feature>
<keyword evidence="2" id="KW-0689">Ribosomal protein</keyword>
<sequence length="50" mass="5255">DPTGRNGPKQDLPDIVTILEPKDEAEITEPSAQDPRFAPAAPADEAAVEA</sequence>
<dbReference type="EMBL" id="KJ831643">
    <property type="protein sequence ID" value="AIK19261.1"/>
    <property type="molecule type" value="mRNA"/>
</dbReference>
<reference evidence="2" key="1">
    <citation type="submission" date="2014-05" db="EMBL/GenBank/DDBJ databases">
        <authorList>
            <person name="Pathan E.K."/>
            <person name="Ghormade V."/>
            <person name="Deshpande M.V."/>
        </authorList>
    </citation>
    <scope>NUCLEOTIDE SEQUENCE</scope>
    <source>
        <strain evidence="2">CSIR-NCL11</strain>
    </source>
</reference>
<accession>A0A076V7W5</accession>
<name>A0A076V7W5_9FUNG</name>
<gene>
    <name evidence="2" type="primary">WS-21</name>
</gene>
<keyword evidence="2" id="KW-0687">Ribonucleoprotein</keyword>
<evidence type="ECO:0000313" key="2">
    <source>
        <dbReference type="EMBL" id="AIK19261.1"/>
    </source>
</evidence>
<feature type="compositionally biased region" description="Low complexity" evidence="1">
    <location>
        <begin position="38"/>
        <end position="50"/>
    </location>
</feature>
<feature type="region of interest" description="Disordered" evidence="1">
    <location>
        <begin position="26"/>
        <end position="50"/>
    </location>
</feature>
<proteinExistence type="evidence at transcript level"/>
<evidence type="ECO:0000256" key="1">
    <source>
        <dbReference type="SAM" id="MobiDB-lite"/>
    </source>
</evidence>
<dbReference type="AlphaFoldDB" id="A0A076V7W5"/>
<dbReference type="GO" id="GO:0005840">
    <property type="term" value="C:ribosome"/>
    <property type="evidence" value="ECO:0007669"/>
    <property type="project" value="UniProtKB-KW"/>
</dbReference>
<protein>
    <submittedName>
        <fullName evidence="2">40S ribosomal protein</fullName>
    </submittedName>
</protein>
<feature type="non-terminal residue" evidence="2">
    <location>
        <position position="50"/>
    </location>
</feature>
<organism evidence="2">
    <name type="scientific">Benjaminiella poitrasii</name>
    <dbReference type="NCBI Taxonomy" id="64631"/>
    <lineage>
        <taxon>Eukaryota</taxon>
        <taxon>Fungi</taxon>
        <taxon>Fungi incertae sedis</taxon>
        <taxon>Mucoromycota</taxon>
        <taxon>Mucoromycotina</taxon>
        <taxon>Mucoromycetes</taxon>
        <taxon>Mucorales</taxon>
        <taxon>Mucorineae</taxon>
        <taxon>Mucoraceae</taxon>
        <taxon>Benjaminiella</taxon>
    </lineage>
</organism>